<gene>
    <name evidence="2" type="ordered locus">Bphy_5728</name>
</gene>
<proteinExistence type="predicted"/>
<evidence type="ECO:0000256" key="1">
    <source>
        <dbReference type="SAM" id="MobiDB-lite"/>
    </source>
</evidence>
<feature type="region of interest" description="Disordered" evidence="1">
    <location>
        <begin position="48"/>
        <end position="71"/>
    </location>
</feature>
<sequence length="83" mass="9423">MKEQSQPPVNPEEMPDAKPGRNGGVGHPFMLGRQRIRNKARRLGREVVHGQMEMPPAEPVVHPVTSPRAEPVVSIRKRRRIEM</sequence>
<protein>
    <submittedName>
        <fullName evidence="2">Uncharacterized protein</fullName>
    </submittedName>
</protein>
<dbReference type="EMBL" id="CP001045">
    <property type="protein sequence ID" value="ACC74798.1"/>
    <property type="molecule type" value="Genomic_DNA"/>
</dbReference>
<keyword evidence="2" id="KW-0614">Plasmid</keyword>
<dbReference type="AlphaFoldDB" id="B2JV20"/>
<name>B2JV20_PARP8</name>
<accession>B2JV20</accession>
<dbReference type="Proteomes" id="UP000001192">
    <property type="component" value="Plasmid pBPHY01"/>
</dbReference>
<dbReference type="RefSeq" id="WP_012404958.1">
    <property type="nucleotide sequence ID" value="NC_010625.1"/>
</dbReference>
<reference evidence="3" key="1">
    <citation type="journal article" date="2014" name="Stand. Genomic Sci.">
        <title>Complete genome sequence of Burkholderia phymatum STM815(T), a broad host range and efficient nitrogen-fixing symbiont of Mimosa species.</title>
        <authorList>
            <person name="Moulin L."/>
            <person name="Klonowska A."/>
            <person name="Caroline B."/>
            <person name="Booth K."/>
            <person name="Vriezen J.A."/>
            <person name="Melkonian R."/>
            <person name="James E.K."/>
            <person name="Young J.P."/>
            <person name="Bena G."/>
            <person name="Hauser L."/>
            <person name="Land M."/>
            <person name="Kyrpides N."/>
            <person name="Bruce D."/>
            <person name="Chain P."/>
            <person name="Copeland A."/>
            <person name="Pitluck S."/>
            <person name="Woyke T."/>
            <person name="Lizotte-Waniewski M."/>
            <person name="Bristow J."/>
            <person name="Riley M."/>
        </authorList>
    </citation>
    <scope>NUCLEOTIDE SEQUENCE [LARGE SCALE GENOMIC DNA]</scope>
    <source>
        <strain evidence="3">DSM 17167 / CIP 108236 / LMG 21445 / STM815</strain>
        <plasmid evidence="3">Plasmid pBPHY01</plasmid>
    </source>
</reference>
<evidence type="ECO:0000313" key="2">
    <source>
        <dbReference type="EMBL" id="ACC74798.1"/>
    </source>
</evidence>
<evidence type="ECO:0000313" key="3">
    <source>
        <dbReference type="Proteomes" id="UP000001192"/>
    </source>
</evidence>
<dbReference type="KEGG" id="bph:Bphy_5728"/>
<dbReference type="HOGENOM" id="CLU_2536135_0_0_4"/>
<feature type="region of interest" description="Disordered" evidence="1">
    <location>
        <begin position="1"/>
        <end position="33"/>
    </location>
</feature>
<keyword evidence="3" id="KW-1185">Reference proteome</keyword>
<geneLocation type="plasmid" evidence="2 3">
    <name>pBPHY01</name>
</geneLocation>
<organism evidence="2 3">
    <name type="scientific">Paraburkholderia phymatum (strain DSM 17167 / CIP 108236 / LMG 21445 / STM815)</name>
    <name type="common">Burkholderia phymatum</name>
    <dbReference type="NCBI Taxonomy" id="391038"/>
    <lineage>
        <taxon>Bacteria</taxon>
        <taxon>Pseudomonadati</taxon>
        <taxon>Pseudomonadota</taxon>
        <taxon>Betaproteobacteria</taxon>
        <taxon>Burkholderiales</taxon>
        <taxon>Burkholderiaceae</taxon>
        <taxon>Paraburkholderia</taxon>
    </lineage>
</organism>